<dbReference type="Pfam" id="PF07791">
    <property type="entry name" value="Imm11"/>
    <property type="match status" value="1"/>
</dbReference>
<reference evidence="2" key="1">
    <citation type="journal article" date="2022" name="Arch. Microbiol.">
        <title>Bacteroides muris sp. nov. isolated from the cecum of wild-derived house mice.</title>
        <authorList>
            <person name="Fokt H."/>
            <person name="Unni R."/>
            <person name="Repnik U."/>
            <person name="Schmitz R.A."/>
            <person name="Bramkamp M."/>
            <person name="Baines J.F."/>
            <person name="Unterweger D."/>
        </authorList>
    </citation>
    <scope>NUCLEOTIDE SEQUENCE</scope>
    <source>
        <strain evidence="2">KH365_2</strain>
    </source>
</reference>
<dbReference type="AlphaFoldDB" id="A0A9X2NWG6"/>
<name>A0A9X2NWG6_9BACE</name>
<dbReference type="EMBL" id="JAMZED010000144">
    <property type="protein sequence ID" value="MCR6506514.1"/>
    <property type="molecule type" value="Genomic_DNA"/>
</dbReference>
<dbReference type="InterPro" id="IPR012433">
    <property type="entry name" value="Imm11"/>
</dbReference>
<dbReference type="Proteomes" id="UP001143192">
    <property type="component" value="Unassembled WGS sequence"/>
</dbReference>
<proteinExistence type="predicted"/>
<keyword evidence="3" id="KW-1185">Reference proteome</keyword>
<feature type="domain" description="Immunity MXAN-0049 protein" evidence="1">
    <location>
        <begin position="46"/>
        <end position="200"/>
    </location>
</feature>
<evidence type="ECO:0000313" key="2">
    <source>
        <dbReference type="EMBL" id="MCR6506514.1"/>
    </source>
</evidence>
<sequence length="206" mass="24273">PLIVIRKTYNMNYFLQITSRPNYPLILDESQNLHISSKLGSDLNLGNYIHEYLSSPLVYRDAENSTVSFDRLITYDVLNTVYGGQIVSERIRRIIEEHFPNEVQFFDAVFYYKGKMCNSYSAMNIHNHIECYDMEKSIYSISPVDKSYEFEKRTLIASPLEEYGINYNIVRCSFDNQIVVSEMFRKVIKANKFNCMSFAKELEIYY</sequence>
<dbReference type="RefSeq" id="WP_257932654.1">
    <property type="nucleotide sequence ID" value="NZ_JAMZED010000144.1"/>
</dbReference>
<protein>
    <recommendedName>
        <fullName evidence="1">Immunity MXAN-0049 protein domain-containing protein</fullName>
    </recommendedName>
</protein>
<gene>
    <name evidence="2" type="ORF">M1B79_18125</name>
</gene>
<evidence type="ECO:0000259" key="1">
    <source>
        <dbReference type="Pfam" id="PF07791"/>
    </source>
</evidence>
<reference evidence="2" key="2">
    <citation type="submission" date="2022-04" db="EMBL/GenBank/DDBJ databases">
        <authorList>
            <person name="Fokt H."/>
            <person name="Baines J."/>
        </authorList>
    </citation>
    <scope>NUCLEOTIDE SEQUENCE</scope>
    <source>
        <strain evidence="2">KH365_2</strain>
    </source>
</reference>
<organism evidence="2 3">
    <name type="scientific">Bacteroides muris</name>
    <name type="common">ex Fokt et al. 2023</name>
    <dbReference type="NCBI Taxonomy" id="2937417"/>
    <lineage>
        <taxon>Bacteria</taxon>
        <taxon>Pseudomonadati</taxon>
        <taxon>Bacteroidota</taxon>
        <taxon>Bacteroidia</taxon>
        <taxon>Bacteroidales</taxon>
        <taxon>Bacteroidaceae</taxon>
        <taxon>Bacteroides</taxon>
    </lineage>
</organism>
<accession>A0A9X2NWG6</accession>
<feature type="non-terminal residue" evidence="2">
    <location>
        <position position="1"/>
    </location>
</feature>
<comment type="caution">
    <text evidence="2">The sequence shown here is derived from an EMBL/GenBank/DDBJ whole genome shotgun (WGS) entry which is preliminary data.</text>
</comment>
<evidence type="ECO:0000313" key="3">
    <source>
        <dbReference type="Proteomes" id="UP001143192"/>
    </source>
</evidence>